<name>A0AAV0B5X9_PHAPC</name>
<dbReference type="GO" id="GO:0016491">
    <property type="term" value="F:oxidoreductase activity"/>
    <property type="evidence" value="ECO:0007669"/>
    <property type="project" value="InterPro"/>
</dbReference>
<dbReference type="GO" id="GO:0005507">
    <property type="term" value="F:copper ion binding"/>
    <property type="evidence" value="ECO:0007669"/>
    <property type="project" value="InterPro"/>
</dbReference>
<evidence type="ECO:0000313" key="9">
    <source>
        <dbReference type="Proteomes" id="UP001153365"/>
    </source>
</evidence>
<feature type="chain" id="PRO_5043919845" evidence="4">
    <location>
        <begin position="21"/>
        <end position="612"/>
    </location>
</feature>
<comment type="similarity">
    <text evidence="1">Belongs to the multicopper oxidase family.</text>
</comment>
<dbReference type="PANTHER" id="PTHR11709:SF414">
    <property type="entry name" value="ADR239WP"/>
    <property type="match status" value="1"/>
</dbReference>
<keyword evidence="9" id="KW-1185">Reference proteome</keyword>
<keyword evidence="3" id="KW-0325">Glycoprotein</keyword>
<dbReference type="Gene3D" id="2.60.40.420">
    <property type="entry name" value="Cupredoxins - blue copper proteins"/>
    <property type="match status" value="3"/>
</dbReference>
<accession>A0AAV0B5X9</accession>
<proteinExistence type="inferred from homology"/>
<dbReference type="Pfam" id="PF07732">
    <property type="entry name" value="Cu-oxidase_3"/>
    <property type="match status" value="1"/>
</dbReference>
<dbReference type="InterPro" id="IPR008972">
    <property type="entry name" value="Cupredoxin"/>
</dbReference>
<evidence type="ECO:0000256" key="2">
    <source>
        <dbReference type="ARBA" id="ARBA00023008"/>
    </source>
</evidence>
<evidence type="ECO:0000259" key="6">
    <source>
        <dbReference type="Pfam" id="PF07731"/>
    </source>
</evidence>
<dbReference type="CDD" id="cd13883">
    <property type="entry name" value="CuRO_2_Diphenol_Ox"/>
    <property type="match status" value="1"/>
</dbReference>
<comment type="caution">
    <text evidence="8">The sequence shown here is derived from an EMBL/GenBank/DDBJ whole genome shotgun (WGS) entry which is preliminary data.</text>
</comment>
<feature type="domain" description="Plastocyanin-like" evidence="6">
    <location>
        <begin position="454"/>
        <end position="561"/>
    </location>
</feature>
<gene>
    <name evidence="8" type="ORF">PPACK8108_LOCUS14030</name>
</gene>
<dbReference type="CDD" id="cd13857">
    <property type="entry name" value="CuRO_1_Diphenol_Ox"/>
    <property type="match status" value="1"/>
</dbReference>
<evidence type="ECO:0000259" key="7">
    <source>
        <dbReference type="Pfam" id="PF07732"/>
    </source>
</evidence>
<protein>
    <submittedName>
        <fullName evidence="8">Multi-copper oxidase laccase-like protein</fullName>
    </submittedName>
</protein>
<feature type="signal peptide" evidence="4">
    <location>
        <begin position="1"/>
        <end position="20"/>
    </location>
</feature>
<evidence type="ECO:0000256" key="4">
    <source>
        <dbReference type="SAM" id="SignalP"/>
    </source>
</evidence>
<reference evidence="8" key="1">
    <citation type="submission" date="2022-06" db="EMBL/GenBank/DDBJ databases">
        <authorList>
            <consortium name="SYNGENTA / RWTH Aachen University"/>
        </authorList>
    </citation>
    <scope>NUCLEOTIDE SEQUENCE</scope>
</reference>
<evidence type="ECO:0000256" key="1">
    <source>
        <dbReference type="ARBA" id="ARBA00010609"/>
    </source>
</evidence>
<evidence type="ECO:0000313" key="8">
    <source>
        <dbReference type="EMBL" id="CAH7681440.1"/>
    </source>
</evidence>
<feature type="domain" description="Plastocyanin-like" evidence="7">
    <location>
        <begin position="49"/>
        <end position="162"/>
    </location>
</feature>
<dbReference type="EMBL" id="CALTRL010003567">
    <property type="protein sequence ID" value="CAH7681440.1"/>
    <property type="molecule type" value="Genomic_DNA"/>
</dbReference>
<dbReference type="Proteomes" id="UP001153365">
    <property type="component" value="Unassembled WGS sequence"/>
</dbReference>
<dbReference type="PANTHER" id="PTHR11709">
    <property type="entry name" value="MULTI-COPPER OXIDASE"/>
    <property type="match status" value="1"/>
</dbReference>
<keyword evidence="4" id="KW-0732">Signal</keyword>
<keyword evidence="2" id="KW-0186">Copper</keyword>
<feature type="domain" description="Plastocyanin-like" evidence="5">
    <location>
        <begin position="176"/>
        <end position="319"/>
    </location>
</feature>
<dbReference type="InterPro" id="IPR001117">
    <property type="entry name" value="Cu-oxidase_2nd"/>
</dbReference>
<sequence length="612" mass="66617">MFQRFSVLFFLVALFQSVISLQVNSSELYLSDKFKITAEPTVRNYDWAVRNETGAPDGFTRQMLVINSQFPGPLIELNEGDTLNIRVKNYLSAGLTIHWHGIFQNGSAWMDGVTGVTQCPIPPGSEFTYTFTVRDQYGTAWYHAHAQNLNADGIAGPLIVHSVRDPLKRGVDYNQDIVLVINDWYHNLSQVIVQGMLSPDGYNNSLAAPSANSALINGIGYFDCSFAQPGSNCIKPSSQTLDLALPAGTKTRLRLIQAGSHALFRFSADNHPLNVTEADTTGVIGPSAIHRVPFHNGQRYSVILDTTNDTVGSSFYLRAVMDLDCFAWLAPGIDGIAQAARAIVRIVDPNNFGSLNTSSVPSTRDWTDTLGGPCTDLDPSTLVPIISQDACTNVLGRAFYANSFGFITNVSPNGNSTTVSGRFFVNDTTWLTYPFRPLLSDMLSGGSGVINQSEVAAFTFDTSGCYDIVINNLDAALDHSYHLHGVDGWIVATGTGELSASVANTIRYNTTNPLRRDTQVVAGGSYHVVRVLANNPGIWILHCHLGWHLAAGFAGMIVMQPSVLRTQTLPPGNQDLCKGISAEEAGVIEPGRRKRGLVHQTQSYQDLKKLRP</sequence>
<dbReference type="SUPFAM" id="SSF49503">
    <property type="entry name" value="Cupredoxins"/>
    <property type="match status" value="3"/>
</dbReference>
<evidence type="ECO:0000256" key="3">
    <source>
        <dbReference type="ARBA" id="ARBA00023180"/>
    </source>
</evidence>
<dbReference type="AlphaFoldDB" id="A0AAV0B5X9"/>
<dbReference type="InterPro" id="IPR011706">
    <property type="entry name" value="Cu-oxidase_C"/>
</dbReference>
<dbReference type="InterPro" id="IPR045087">
    <property type="entry name" value="Cu-oxidase_fam"/>
</dbReference>
<dbReference type="CDD" id="cd13904">
    <property type="entry name" value="CuRO_3_Diphenol_Ox"/>
    <property type="match status" value="1"/>
</dbReference>
<dbReference type="Pfam" id="PF07731">
    <property type="entry name" value="Cu-oxidase_2"/>
    <property type="match status" value="1"/>
</dbReference>
<evidence type="ECO:0000259" key="5">
    <source>
        <dbReference type="Pfam" id="PF00394"/>
    </source>
</evidence>
<dbReference type="InterPro" id="IPR011707">
    <property type="entry name" value="Cu-oxidase-like_N"/>
</dbReference>
<organism evidence="8 9">
    <name type="scientific">Phakopsora pachyrhizi</name>
    <name type="common">Asian soybean rust disease fungus</name>
    <dbReference type="NCBI Taxonomy" id="170000"/>
    <lineage>
        <taxon>Eukaryota</taxon>
        <taxon>Fungi</taxon>
        <taxon>Dikarya</taxon>
        <taxon>Basidiomycota</taxon>
        <taxon>Pucciniomycotina</taxon>
        <taxon>Pucciniomycetes</taxon>
        <taxon>Pucciniales</taxon>
        <taxon>Phakopsoraceae</taxon>
        <taxon>Phakopsora</taxon>
    </lineage>
</organism>
<dbReference type="Pfam" id="PF00394">
    <property type="entry name" value="Cu-oxidase"/>
    <property type="match status" value="1"/>
</dbReference>